<dbReference type="InterPro" id="IPR029413">
    <property type="entry name" value="RG-lyase_II"/>
</dbReference>
<dbReference type="GO" id="GO:0003824">
    <property type="term" value="F:catalytic activity"/>
    <property type="evidence" value="ECO:0007669"/>
    <property type="project" value="InterPro"/>
</dbReference>
<dbReference type="GO" id="GO:0030246">
    <property type="term" value="F:carbohydrate binding"/>
    <property type="evidence" value="ECO:0007669"/>
    <property type="project" value="InterPro"/>
</dbReference>
<dbReference type="PANTHER" id="PTHR32018:SF2">
    <property type="entry name" value="OS11G0134100 PROTEIN"/>
    <property type="match status" value="1"/>
</dbReference>
<dbReference type="GO" id="GO:0005975">
    <property type="term" value="P:carbohydrate metabolic process"/>
    <property type="evidence" value="ECO:0007669"/>
    <property type="project" value="InterPro"/>
</dbReference>
<sequence length="483" mass="55216">MIADGEVDEDSEYENSVPGFHGRHAWSEELSDKNIRTSLKLDFGNASMENQRMMKIAPRVHLYVEDEQVTVDNGILKLKISKPEGQVIGLEYNGIENLLEFTKGSANTGGYWDVNWDTFGSNKDFHIDLIDGKEFAVIINNVNQVELSFKTTWNPSLKANVPLSIDKRFIVLRGSSGFYAYAIYEHKQDWPGFELQQTRMAFKLNEDMFRYMALSDYRQREMPLPEDRDRDRSIVLAYPEAVRIIRPIDPECKGEVDDKYQYSTDNEDNKVHGWISSYPPTGFWLITPSNEFRTGGPTKQDLTSHVGPTSLTMFVSNHYAGEGLNPKFRKGEHWKKVFGPIFVYLNSSPNKQSAKSMLWNDAKVQMENEVKSWPYNFPASADFQKARIRGSVSGRLMVQDWIISEGNMAASWAYIGLAEPGLTGSWQLECKGYQFWTRADMNGNFNISNVRTGVYGLFAWIPNFIGDYKYENTITITPGKSEQ</sequence>
<dbReference type="CDD" id="cd10316">
    <property type="entry name" value="RGL4_M"/>
    <property type="match status" value="1"/>
</dbReference>
<dbReference type="InterPro" id="IPR013784">
    <property type="entry name" value="Carb-bd-like_fold"/>
</dbReference>
<dbReference type="Gene3D" id="2.60.40.1120">
    <property type="entry name" value="Carboxypeptidase-like, regulatory domain"/>
    <property type="match status" value="1"/>
</dbReference>
<evidence type="ECO:0000313" key="3">
    <source>
        <dbReference type="Proteomes" id="UP001085076"/>
    </source>
</evidence>
<dbReference type="Proteomes" id="UP001085076">
    <property type="component" value="Miscellaneous, Linkage group lg01"/>
</dbReference>
<dbReference type="InterPro" id="IPR011013">
    <property type="entry name" value="Gal_mutarotase_sf_dom"/>
</dbReference>
<gene>
    <name evidence="2" type="ORF">J5N97_002728</name>
</gene>
<reference evidence="2" key="2">
    <citation type="journal article" date="2022" name="Hortic Res">
        <title>The genome of Dioscorea zingiberensis sheds light on the biosynthesis, origin and evolution of the medicinally important diosgenin saponins.</title>
        <authorList>
            <person name="Li Y."/>
            <person name="Tan C."/>
            <person name="Li Z."/>
            <person name="Guo J."/>
            <person name="Li S."/>
            <person name="Chen X."/>
            <person name="Wang C."/>
            <person name="Dai X."/>
            <person name="Yang H."/>
            <person name="Song W."/>
            <person name="Hou L."/>
            <person name="Xu J."/>
            <person name="Tong Z."/>
            <person name="Xu A."/>
            <person name="Yuan X."/>
            <person name="Wang W."/>
            <person name="Yang Q."/>
            <person name="Chen L."/>
            <person name="Sun Z."/>
            <person name="Wang K."/>
            <person name="Pan B."/>
            <person name="Chen J."/>
            <person name="Bao Y."/>
            <person name="Liu F."/>
            <person name="Qi X."/>
            <person name="Gang D.R."/>
            <person name="Wen J."/>
            <person name="Li J."/>
        </authorList>
    </citation>
    <scope>NUCLEOTIDE SEQUENCE</scope>
    <source>
        <strain evidence="2">Dzin_1.0</strain>
    </source>
</reference>
<name>A0A9D5D4V7_9LILI</name>
<feature type="domain" description="Rhamnogalacturonan lyase" evidence="1">
    <location>
        <begin position="412"/>
        <end position="481"/>
    </location>
</feature>
<dbReference type="SUPFAM" id="SSF49452">
    <property type="entry name" value="Starch-binding domain-like"/>
    <property type="match status" value="1"/>
</dbReference>
<keyword evidence="3" id="KW-1185">Reference proteome</keyword>
<comment type="caution">
    <text evidence="2">The sequence shown here is derived from an EMBL/GenBank/DDBJ whole genome shotgun (WGS) entry which is preliminary data.</text>
</comment>
<evidence type="ECO:0000259" key="1">
    <source>
        <dbReference type="Pfam" id="PF14686"/>
    </source>
</evidence>
<dbReference type="AlphaFoldDB" id="A0A9D5D4V7"/>
<dbReference type="PANTHER" id="PTHR32018">
    <property type="entry name" value="RHAMNOGALACTURONATE LYASE FAMILY PROTEIN"/>
    <property type="match status" value="1"/>
</dbReference>
<dbReference type="EMBL" id="JAGGNH010000001">
    <property type="protein sequence ID" value="KAJ0984372.1"/>
    <property type="molecule type" value="Genomic_DNA"/>
</dbReference>
<evidence type="ECO:0000313" key="2">
    <source>
        <dbReference type="EMBL" id="KAJ0984372.1"/>
    </source>
</evidence>
<reference evidence="2" key="1">
    <citation type="submission" date="2021-03" db="EMBL/GenBank/DDBJ databases">
        <authorList>
            <person name="Li Z."/>
            <person name="Yang C."/>
        </authorList>
    </citation>
    <scope>NUCLEOTIDE SEQUENCE</scope>
    <source>
        <strain evidence="2">Dzin_1.0</strain>
        <tissue evidence="2">Leaf</tissue>
    </source>
</reference>
<dbReference type="InterPro" id="IPR014718">
    <property type="entry name" value="GH-type_carb-bd"/>
</dbReference>
<dbReference type="SUPFAM" id="SSF74650">
    <property type="entry name" value="Galactose mutarotase-like"/>
    <property type="match status" value="1"/>
</dbReference>
<protein>
    <recommendedName>
        <fullName evidence="1">Rhamnogalacturonan lyase domain-containing protein</fullName>
    </recommendedName>
</protein>
<dbReference type="OrthoDB" id="2130367at2759"/>
<accession>A0A9D5D4V7</accession>
<dbReference type="Gene3D" id="2.70.98.10">
    <property type="match status" value="1"/>
</dbReference>
<proteinExistence type="predicted"/>
<dbReference type="InterPro" id="IPR051850">
    <property type="entry name" value="Polysacch_Lyase_4"/>
</dbReference>
<dbReference type="InterPro" id="IPR010325">
    <property type="entry name" value="Rhamnogal_lyase"/>
</dbReference>
<dbReference type="Pfam" id="PF14686">
    <property type="entry name" value="fn3_3"/>
    <property type="match status" value="1"/>
</dbReference>
<organism evidence="2 3">
    <name type="scientific">Dioscorea zingiberensis</name>
    <dbReference type="NCBI Taxonomy" id="325984"/>
    <lineage>
        <taxon>Eukaryota</taxon>
        <taxon>Viridiplantae</taxon>
        <taxon>Streptophyta</taxon>
        <taxon>Embryophyta</taxon>
        <taxon>Tracheophyta</taxon>
        <taxon>Spermatophyta</taxon>
        <taxon>Magnoliopsida</taxon>
        <taxon>Liliopsida</taxon>
        <taxon>Dioscoreales</taxon>
        <taxon>Dioscoreaceae</taxon>
        <taxon>Dioscorea</taxon>
    </lineage>
</organism>
<dbReference type="Pfam" id="PF06045">
    <property type="entry name" value="Rhamnogal_lyase"/>
    <property type="match status" value="1"/>
</dbReference>
<dbReference type="CDD" id="cd10320">
    <property type="entry name" value="RGL4_N"/>
    <property type="match status" value="1"/>
</dbReference>